<evidence type="ECO:0000259" key="1">
    <source>
        <dbReference type="Pfam" id="PF13243"/>
    </source>
</evidence>
<dbReference type="GO" id="GO:0016102">
    <property type="term" value="P:diterpenoid biosynthetic process"/>
    <property type="evidence" value="ECO:0007669"/>
    <property type="project" value="TreeGrafter"/>
</dbReference>
<keyword evidence="3" id="KW-1185">Reference proteome</keyword>
<accession>A0A7Y9X113</accession>
<dbReference type="Gene3D" id="1.50.10.160">
    <property type="match status" value="1"/>
</dbReference>
<dbReference type="AlphaFoldDB" id="A0A7Y9X113"/>
<dbReference type="GO" id="GO:0000287">
    <property type="term" value="F:magnesium ion binding"/>
    <property type="evidence" value="ECO:0007669"/>
    <property type="project" value="TreeGrafter"/>
</dbReference>
<dbReference type="UniPathway" id="UPA00337"/>
<evidence type="ECO:0000313" key="2">
    <source>
        <dbReference type="EMBL" id="NYH42218.1"/>
    </source>
</evidence>
<dbReference type="EMBL" id="JACCHK010000001">
    <property type="protein sequence ID" value="NYH42218.1"/>
    <property type="molecule type" value="Genomic_DNA"/>
</dbReference>
<dbReference type="SUPFAM" id="SSF81853">
    <property type="entry name" value="Family 10 polysaccharide lyase"/>
    <property type="match status" value="1"/>
</dbReference>
<dbReference type="PANTHER" id="PTHR31739:SF25">
    <property type="entry name" value="(E,E)-GERANYLLINALOOL SYNTHASE"/>
    <property type="match status" value="1"/>
</dbReference>
<feature type="domain" description="Squalene cyclase C-terminal" evidence="1">
    <location>
        <begin position="352"/>
        <end position="451"/>
    </location>
</feature>
<dbReference type="InterPro" id="IPR032696">
    <property type="entry name" value="SQ_cyclase_C"/>
</dbReference>
<name>A0A7Y9X113_9ACTN</name>
<evidence type="ECO:0000313" key="3">
    <source>
        <dbReference type="Proteomes" id="UP000523545"/>
    </source>
</evidence>
<dbReference type="InterPro" id="IPR008930">
    <property type="entry name" value="Terpenoid_cyclase/PrenylTrfase"/>
</dbReference>
<dbReference type="GO" id="GO:0010333">
    <property type="term" value="F:terpene synthase activity"/>
    <property type="evidence" value="ECO:0007669"/>
    <property type="project" value="InterPro"/>
</dbReference>
<protein>
    <recommendedName>
        <fullName evidence="1">Squalene cyclase C-terminal domain-containing protein</fullName>
    </recommendedName>
</protein>
<proteinExistence type="predicted"/>
<dbReference type="Proteomes" id="UP000523545">
    <property type="component" value="Unassembled WGS sequence"/>
</dbReference>
<reference evidence="2 3" key="1">
    <citation type="submission" date="2020-07" db="EMBL/GenBank/DDBJ databases">
        <title>Sequencing the genomes of 1000 actinobacteria strains.</title>
        <authorList>
            <person name="Klenk H.-P."/>
        </authorList>
    </citation>
    <scope>NUCLEOTIDE SEQUENCE [LARGE SCALE GENOMIC DNA]</scope>
    <source>
        <strain evidence="2 3">DSM 45876</strain>
    </source>
</reference>
<dbReference type="Gene3D" id="1.50.10.20">
    <property type="match status" value="1"/>
</dbReference>
<comment type="caution">
    <text evidence="2">The sequence shown here is derived from an EMBL/GenBank/DDBJ whole genome shotgun (WGS) entry which is preliminary data.</text>
</comment>
<dbReference type="PANTHER" id="PTHR31739">
    <property type="entry name" value="ENT-COPALYL DIPHOSPHATE SYNTHASE, CHLOROPLASTIC"/>
    <property type="match status" value="1"/>
</dbReference>
<organism evidence="2 3">
    <name type="scientific">Micromonospora jinlongensis</name>
    <dbReference type="NCBI Taxonomy" id="1287877"/>
    <lineage>
        <taxon>Bacteria</taxon>
        <taxon>Bacillati</taxon>
        <taxon>Actinomycetota</taxon>
        <taxon>Actinomycetes</taxon>
        <taxon>Micromonosporales</taxon>
        <taxon>Micromonosporaceae</taxon>
        <taxon>Micromonospora</taxon>
    </lineage>
</organism>
<dbReference type="CDD" id="cd00688">
    <property type="entry name" value="ISOPREN_C2_like"/>
    <property type="match status" value="1"/>
</dbReference>
<dbReference type="Pfam" id="PF13243">
    <property type="entry name" value="SQHop_cyclase_C"/>
    <property type="match status" value="1"/>
</dbReference>
<dbReference type="RefSeq" id="WP_343059760.1">
    <property type="nucleotide sequence ID" value="NZ_JACCHK010000001.1"/>
</dbReference>
<dbReference type="InterPro" id="IPR050148">
    <property type="entry name" value="Terpene_synthase-like"/>
</dbReference>
<dbReference type="SUPFAM" id="SSF48239">
    <property type="entry name" value="Terpenoid cyclases/Protein prenyltransferases"/>
    <property type="match status" value="1"/>
</dbReference>
<gene>
    <name evidence="2" type="ORF">HNR22_001945</name>
</gene>
<sequence>MSTEALPRDAGAAKDSGSTRAVDELIAELSRHPSGRTSASPYETARLVSLAPWLPRHADRIQYLLAGQRPDGGWGGPDGYALVPTLSAVEGLLAASLHDEPVGWSPAAVHDAIDRALRLLFDRLAGPSTCPVPDLPAADLIVPALVDRIADHLADPPAWLVHWRGFGPPPMPAGMDRQRLDRVRLLVGSGRPIPPKLLHALEILGPAARRAAGVTATAAGPVGASPAATAAWLGDPDGTQSAPLDYLTRALGEHGGAVPCATPIAVFERSWVLSTLARAGVLPTVPAKLVAGLRDALGPDGAATGPGLPTDADTTAVTLYTLALLGHPTDPTCLWRFDTGEHFGTWQGEDGASVTTNAHVLEAFGRCLGGDDPATAPVLRRLTGWLIDHQHADGRWTDRWHASPYYATYCAVLALRGYGGPSADAALRRAVSWVLENQRADGSWGRWQGTAEETAYGLLVLLAVPPSSTTRDATVAAAHRLSTMQDGATESPLWHDKDLYHPVLIVRAAVVAARAAAAVRVNGSAHIPASRWTASLE</sequence>